<dbReference type="InterPro" id="IPR001509">
    <property type="entry name" value="Epimerase_deHydtase"/>
</dbReference>
<dbReference type="GO" id="GO:0005737">
    <property type="term" value="C:cytoplasm"/>
    <property type="evidence" value="ECO:0007669"/>
    <property type="project" value="TreeGrafter"/>
</dbReference>
<protein>
    <recommendedName>
        <fullName evidence="1">NAD-dependent epimerase/dehydratase domain-containing protein</fullName>
    </recommendedName>
</protein>
<evidence type="ECO:0000313" key="3">
    <source>
        <dbReference type="Proteomes" id="UP001310594"/>
    </source>
</evidence>
<gene>
    <name evidence="2" type="ORF">LTR97_007115</name>
</gene>
<dbReference type="InterPro" id="IPR051783">
    <property type="entry name" value="NAD(P)-dependent_oxidoreduct"/>
</dbReference>
<dbReference type="InterPro" id="IPR036291">
    <property type="entry name" value="NAD(P)-bd_dom_sf"/>
</dbReference>
<dbReference type="GO" id="GO:0004029">
    <property type="term" value="F:aldehyde dehydrogenase (NAD+) activity"/>
    <property type="evidence" value="ECO:0007669"/>
    <property type="project" value="TreeGrafter"/>
</dbReference>
<organism evidence="2 3">
    <name type="scientific">Elasticomyces elasticus</name>
    <dbReference type="NCBI Taxonomy" id="574655"/>
    <lineage>
        <taxon>Eukaryota</taxon>
        <taxon>Fungi</taxon>
        <taxon>Dikarya</taxon>
        <taxon>Ascomycota</taxon>
        <taxon>Pezizomycotina</taxon>
        <taxon>Dothideomycetes</taxon>
        <taxon>Dothideomycetidae</taxon>
        <taxon>Mycosphaerellales</taxon>
        <taxon>Teratosphaeriaceae</taxon>
        <taxon>Elasticomyces</taxon>
    </lineage>
</organism>
<accession>A0AAN7WA33</accession>
<evidence type="ECO:0000313" key="2">
    <source>
        <dbReference type="EMBL" id="KAK5698155.1"/>
    </source>
</evidence>
<dbReference type="SUPFAM" id="SSF51735">
    <property type="entry name" value="NAD(P)-binding Rossmann-fold domains"/>
    <property type="match status" value="1"/>
</dbReference>
<proteinExistence type="predicted"/>
<dbReference type="AlphaFoldDB" id="A0AAN7WA33"/>
<dbReference type="EMBL" id="JAVRQU010000010">
    <property type="protein sequence ID" value="KAK5698155.1"/>
    <property type="molecule type" value="Genomic_DNA"/>
</dbReference>
<name>A0AAN7WA33_9PEZI</name>
<dbReference type="PANTHER" id="PTHR48079">
    <property type="entry name" value="PROTEIN YEEZ"/>
    <property type="match status" value="1"/>
</dbReference>
<sequence>MVEFKILILGAAGYIGGTVLTNLLKNHKPSTISVLIRKPEQRQLFESLGVNIHEGDVSDVPMLKALAQEHDIVLNFAVAFGSDEASVQALVDGLEERAAKTGTKPVLVHTGGSGSVMYGSGGEAGTDVWTDEQYDRWSSLPDSAYFYGGYKIVMAAALRGTISAYILISPTVYGPGTGPGNKHSLQLPAYVRYAKEHGQAAYIGKGENIWGNVHVEDLSQLTILVAAHGVTHPDQTAPSASSKGWENLIYTGTGQHTWGPVIKTLGDLLYARGDTSKPSAVEIGEGEGIMYMFGGNSFLSPSSKAKALGFKPSQPDIISAMKTALPRK</sequence>
<reference evidence="2" key="1">
    <citation type="submission" date="2023-08" db="EMBL/GenBank/DDBJ databases">
        <title>Black Yeasts Isolated from many extreme environments.</title>
        <authorList>
            <person name="Coleine C."/>
            <person name="Stajich J.E."/>
            <person name="Selbmann L."/>
        </authorList>
    </citation>
    <scope>NUCLEOTIDE SEQUENCE</scope>
    <source>
        <strain evidence="2">CCFEE 5810</strain>
    </source>
</reference>
<feature type="domain" description="NAD-dependent epimerase/dehydratase" evidence="1">
    <location>
        <begin position="6"/>
        <end position="229"/>
    </location>
</feature>
<dbReference type="Gene3D" id="3.40.50.720">
    <property type="entry name" value="NAD(P)-binding Rossmann-like Domain"/>
    <property type="match status" value="1"/>
</dbReference>
<dbReference type="Proteomes" id="UP001310594">
    <property type="component" value="Unassembled WGS sequence"/>
</dbReference>
<dbReference type="Pfam" id="PF01370">
    <property type="entry name" value="Epimerase"/>
    <property type="match status" value="1"/>
</dbReference>
<evidence type="ECO:0000259" key="1">
    <source>
        <dbReference type="Pfam" id="PF01370"/>
    </source>
</evidence>
<dbReference type="PANTHER" id="PTHR48079:SF6">
    <property type="entry name" value="NAD(P)-BINDING DOMAIN-CONTAINING PROTEIN-RELATED"/>
    <property type="match status" value="1"/>
</dbReference>
<comment type="caution">
    <text evidence="2">The sequence shown here is derived from an EMBL/GenBank/DDBJ whole genome shotgun (WGS) entry which is preliminary data.</text>
</comment>